<dbReference type="NCBIfam" id="TIGR00135">
    <property type="entry name" value="gatC"/>
    <property type="match status" value="1"/>
</dbReference>
<comment type="subunit">
    <text evidence="2 6">Heterotrimer of A, B and C subunits.</text>
</comment>
<dbReference type="GO" id="GO:0005524">
    <property type="term" value="F:ATP binding"/>
    <property type="evidence" value="ECO:0007669"/>
    <property type="project" value="UniProtKB-KW"/>
</dbReference>
<dbReference type="GO" id="GO:0006412">
    <property type="term" value="P:translation"/>
    <property type="evidence" value="ECO:0007669"/>
    <property type="project" value="UniProtKB-UniRule"/>
</dbReference>
<keyword evidence="6" id="KW-0067">ATP-binding</keyword>
<comment type="catalytic activity">
    <reaction evidence="5 6">
        <text>L-glutamyl-tRNA(Gln) + L-glutamine + ATP + H2O = L-glutaminyl-tRNA(Gln) + L-glutamate + ADP + phosphate + H(+)</text>
        <dbReference type="Rhea" id="RHEA:17521"/>
        <dbReference type="Rhea" id="RHEA-COMP:9681"/>
        <dbReference type="Rhea" id="RHEA-COMP:9684"/>
        <dbReference type="ChEBI" id="CHEBI:15377"/>
        <dbReference type="ChEBI" id="CHEBI:15378"/>
        <dbReference type="ChEBI" id="CHEBI:29985"/>
        <dbReference type="ChEBI" id="CHEBI:30616"/>
        <dbReference type="ChEBI" id="CHEBI:43474"/>
        <dbReference type="ChEBI" id="CHEBI:58359"/>
        <dbReference type="ChEBI" id="CHEBI:78520"/>
        <dbReference type="ChEBI" id="CHEBI:78521"/>
        <dbReference type="ChEBI" id="CHEBI:456216"/>
    </reaction>
</comment>
<dbReference type="GO" id="GO:0050566">
    <property type="term" value="F:asparaginyl-tRNA synthase (glutamine-hydrolyzing) activity"/>
    <property type="evidence" value="ECO:0007669"/>
    <property type="project" value="RHEA"/>
</dbReference>
<keyword evidence="6" id="KW-0547">Nucleotide-binding</keyword>
<evidence type="ECO:0000256" key="4">
    <source>
        <dbReference type="ARBA" id="ARBA00047380"/>
    </source>
</evidence>
<evidence type="ECO:0000256" key="2">
    <source>
        <dbReference type="ARBA" id="ARBA00011123"/>
    </source>
</evidence>
<dbReference type="AlphaFoldDB" id="A0A3N5C9D1"/>
<evidence type="ECO:0000256" key="6">
    <source>
        <dbReference type="HAMAP-Rule" id="MF_00122"/>
    </source>
</evidence>
<sequence>MEHINKEQVKHVAHLSKIEINDQDAEKFSEQLEKIMSFADQLDEVDTEGVKPTYHVLDLVNVFRDDAVVDPLSQEDALSNAHSTIDGQFKVPQVMNDSE</sequence>
<dbReference type="SUPFAM" id="SSF141000">
    <property type="entry name" value="Glu-tRNAGln amidotransferase C subunit"/>
    <property type="match status" value="1"/>
</dbReference>
<keyword evidence="7" id="KW-0808">Transferase</keyword>
<keyword evidence="8" id="KW-1185">Reference proteome</keyword>
<dbReference type="Pfam" id="PF02686">
    <property type="entry name" value="GatC"/>
    <property type="match status" value="1"/>
</dbReference>
<comment type="caution">
    <text evidence="7">The sequence shown here is derived from an EMBL/GenBank/DDBJ whole genome shotgun (WGS) entry which is preliminary data.</text>
</comment>
<dbReference type="EMBL" id="RKRK01000004">
    <property type="protein sequence ID" value="RPF55165.1"/>
    <property type="molecule type" value="Genomic_DNA"/>
</dbReference>
<evidence type="ECO:0000256" key="5">
    <source>
        <dbReference type="ARBA" id="ARBA00047913"/>
    </source>
</evidence>
<proteinExistence type="inferred from homology"/>
<dbReference type="RefSeq" id="WP_123808189.1">
    <property type="nucleotide sequence ID" value="NZ_RKRK01000004.1"/>
</dbReference>
<gene>
    <name evidence="6" type="primary">gatC</name>
    <name evidence="7" type="ORF">EDD62_1490</name>
</gene>
<dbReference type="InterPro" id="IPR036113">
    <property type="entry name" value="Asp/Glu-ADT_sf_sub_c"/>
</dbReference>
<dbReference type="GO" id="GO:0016740">
    <property type="term" value="F:transferase activity"/>
    <property type="evidence" value="ECO:0007669"/>
    <property type="project" value="UniProtKB-KW"/>
</dbReference>
<protein>
    <recommendedName>
        <fullName evidence="6">Aspartyl/glutamyl-tRNA(Asn/Gln) amidotransferase subunit C</fullName>
        <shortName evidence="6">Asp/Glu-ADT subunit C</shortName>
        <ecNumber evidence="6">6.3.5.-</ecNumber>
    </recommendedName>
</protein>
<comment type="function">
    <text evidence="3 6">Allows the formation of correctly charged Asn-tRNA(Asn) or Gln-tRNA(Gln) through the transamidation of misacylated Asp-tRNA(Asn) or Glu-tRNA(Gln) in organisms which lack either or both of asparaginyl-tRNA or glutaminyl-tRNA synthetases. The reaction takes place in the presence of glutamine and ATP through an activated phospho-Asp-tRNA(Asn) or phospho-Glu-tRNA(Gln).</text>
</comment>
<evidence type="ECO:0000313" key="8">
    <source>
        <dbReference type="Proteomes" id="UP000277108"/>
    </source>
</evidence>
<dbReference type="GO" id="GO:0050567">
    <property type="term" value="F:glutaminyl-tRNA synthase (glutamine-hydrolyzing) activity"/>
    <property type="evidence" value="ECO:0007669"/>
    <property type="project" value="UniProtKB-UniRule"/>
</dbReference>
<reference evidence="7 8" key="1">
    <citation type="submission" date="2018-11" db="EMBL/GenBank/DDBJ databases">
        <title>Genomic Encyclopedia of Type Strains, Phase IV (KMG-IV): sequencing the most valuable type-strain genomes for metagenomic binning, comparative biology and taxonomic classification.</title>
        <authorList>
            <person name="Goeker M."/>
        </authorList>
    </citation>
    <scope>NUCLEOTIDE SEQUENCE [LARGE SCALE GENOMIC DNA]</scope>
    <source>
        <strain evidence="7 8">DSM 29158</strain>
    </source>
</reference>
<dbReference type="OrthoDB" id="9813938at2"/>
<dbReference type="PANTHER" id="PTHR15004">
    <property type="entry name" value="GLUTAMYL-TRNA(GLN) AMIDOTRANSFERASE SUBUNIT C, MITOCHONDRIAL"/>
    <property type="match status" value="1"/>
</dbReference>
<dbReference type="PANTHER" id="PTHR15004:SF0">
    <property type="entry name" value="GLUTAMYL-TRNA(GLN) AMIDOTRANSFERASE SUBUNIT C, MITOCHONDRIAL"/>
    <property type="match status" value="1"/>
</dbReference>
<dbReference type="Proteomes" id="UP000277108">
    <property type="component" value="Unassembled WGS sequence"/>
</dbReference>
<dbReference type="EC" id="6.3.5.-" evidence="6"/>
<name>A0A3N5C9D1_9BACL</name>
<evidence type="ECO:0000313" key="7">
    <source>
        <dbReference type="EMBL" id="RPF55165.1"/>
    </source>
</evidence>
<keyword evidence="6" id="KW-0648">Protein biosynthesis</keyword>
<evidence type="ECO:0000256" key="3">
    <source>
        <dbReference type="ARBA" id="ARBA00024799"/>
    </source>
</evidence>
<comment type="similarity">
    <text evidence="1 6">Belongs to the GatC family.</text>
</comment>
<dbReference type="HAMAP" id="MF_00122">
    <property type="entry name" value="GatC"/>
    <property type="match status" value="1"/>
</dbReference>
<dbReference type="GO" id="GO:0070681">
    <property type="term" value="P:glutaminyl-tRNAGln biosynthesis via transamidation"/>
    <property type="evidence" value="ECO:0007669"/>
    <property type="project" value="TreeGrafter"/>
</dbReference>
<dbReference type="Gene3D" id="1.10.20.60">
    <property type="entry name" value="Glu-tRNAGln amidotransferase C subunit, N-terminal domain"/>
    <property type="match status" value="1"/>
</dbReference>
<dbReference type="GO" id="GO:0006450">
    <property type="term" value="P:regulation of translational fidelity"/>
    <property type="evidence" value="ECO:0007669"/>
    <property type="project" value="InterPro"/>
</dbReference>
<dbReference type="InterPro" id="IPR003837">
    <property type="entry name" value="GatC"/>
</dbReference>
<evidence type="ECO:0000256" key="1">
    <source>
        <dbReference type="ARBA" id="ARBA00010757"/>
    </source>
</evidence>
<keyword evidence="6" id="KW-0436">Ligase</keyword>
<organism evidence="7 8">
    <name type="scientific">Abyssicoccus albus</name>
    <dbReference type="NCBI Taxonomy" id="1817405"/>
    <lineage>
        <taxon>Bacteria</taxon>
        <taxon>Bacillati</taxon>
        <taxon>Bacillota</taxon>
        <taxon>Bacilli</taxon>
        <taxon>Bacillales</taxon>
        <taxon>Abyssicoccaceae</taxon>
    </lineage>
</organism>
<comment type="catalytic activity">
    <reaction evidence="4 6">
        <text>L-aspartyl-tRNA(Asn) + L-glutamine + ATP + H2O = L-asparaginyl-tRNA(Asn) + L-glutamate + ADP + phosphate + 2 H(+)</text>
        <dbReference type="Rhea" id="RHEA:14513"/>
        <dbReference type="Rhea" id="RHEA-COMP:9674"/>
        <dbReference type="Rhea" id="RHEA-COMP:9677"/>
        <dbReference type="ChEBI" id="CHEBI:15377"/>
        <dbReference type="ChEBI" id="CHEBI:15378"/>
        <dbReference type="ChEBI" id="CHEBI:29985"/>
        <dbReference type="ChEBI" id="CHEBI:30616"/>
        <dbReference type="ChEBI" id="CHEBI:43474"/>
        <dbReference type="ChEBI" id="CHEBI:58359"/>
        <dbReference type="ChEBI" id="CHEBI:78515"/>
        <dbReference type="ChEBI" id="CHEBI:78516"/>
        <dbReference type="ChEBI" id="CHEBI:456216"/>
    </reaction>
</comment>
<accession>A0A3N5C9D1</accession>